<sequence length="1449" mass="151950">MSMSGDHCDALANTSLEVLQFGGAVAAACYVRAKLRAPAHPGAYALLTTDDAEAGGATLRAVRAEVGPYWVAELAAGLVAAHKLLSLCAENARAHQRVPHPYPAVGGVASCLAYALVARLFSAVSSSPPGGGKRTRAGERAASAALCAWCGLGVLFEATCPSDRFYVAPHTDAGGRDGEAAVRLVALSVGFAAALLAVAAPPAVELREAPATPEEAASLLSFVTFGYFTPVVDRGAAPKRYQLSGGDVPPVAPDAGAAACLRAFEGAFDEAPASAFWLGPALAPWDFWTAAAFQLGAVCFQFAPSLAIHALLAFLGSRGAAGTAPAATPRSVWLGLALLGLAPVGLGVCDTQRMMRGKTVGLKVQAAACAAVFRKALTVDPFGAKFSVGECVNLMATDARTLCRLFTFGHQLWAAPLQTAVAVAGLCFLIGWAALPGVAVVLVSMRCTTELTKRVKRRQRSMEKVRDQRLSLLSEYVAGVRVVKLFAWEADCAARVGALRREELGHLAWNSAWKLFYRAWFKVFRNVGTVVGFAAFATSRAAWYLALDGRAATAGTTEGFTALVLFATLRSGLAIWPQVVQIYVQASVGWERIANFLGRDDLQAGATSKSGARGECRHTPATAPAAAWSGGGAAVLRGPCAFVAAPGALTCVYGPTASGKSSLLRALLGELRLRGGATAALGGRVSYVPQKPWIWNGTLRENILFGAPLDRNRYDAVVAACGLSRDLNELPAADETEIGEKGVNLSGGQQQRVALARAAYADSAVVLLDDVLSAVDSRVGARILDDLVDGPLFRGRTVVLCTHQVRATARRAARVFEIENGRVAERDADPDDERAEPRASAGVDERPDARRGEDGKLTKEEHRTAGAVALQLYWTYMRSAGGASFAVVWASLGGFVQAASFANRLSFGRWVATAQGDGGGAFGLYAATTALFVALVALRAALSGIGSWRASSRIHDAMLARLLGAPLAFFERTPSGRLLNRFSSDLASVDDELMDELYLFVDASASLVAVVVVVVALVPLVVVAWVPVLLATSRVAGRYLATSRELKRLDSTTRSPIYGGFSEALDGLSTIRAFAREALEAGKHEKLLDAHSAAELALWTSNRWLVLRLQLLSAVIYVAVAAYAVLAAERAAPAPGSTTALGLVLLYATQWVQSTNQVVRQHATVEMQMNYVERCDEYATKLPTEDPGGAAPPGPAPFPAGALAFEDVCLRYASSPTDTLRRVSFAVAPGSRCGVVGRTGAGKSTLVTALLRLAPLAGGRVLIDGVDVAALPLAVLRRGVAVVPQAATLFSGTVRSNLDPFGNANDGALREALARAGLRDALGPDRAIRAGGDDVSGGEAQLLCLARALLKGANLLVCDEATASVDRRADEAIQRVVRGLECTVLCVAHRLRTVAGFDRVVVLDRGAVAAFGPPGDLLRDEASPFFDLCHASGELDVLRRLAAGGPHAD</sequence>
<dbReference type="CDD" id="cd03250">
    <property type="entry name" value="ABCC_MRP_domain1"/>
    <property type="match status" value="1"/>
</dbReference>
<gene>
    <name evidence="12" type="ORF">SO694_00005354</name>
</gene>
<evidence type="ECO:0000256" key="9">
    <source>
        <dbReference type="SAM" id="Phobius"/>
    </source>
</evidence>
<evidence type="ECO:0000259" key="10">
    <source>
        <dbReference type="PROSITE" id="PS50893"/>
    </source>
</evidence>
<dbReference type="CDD" id="cd18580">
    <property type="entry name" value="ABC_6TM_ABCC_D2"/>
    <property type="match status" value="1"/>
</dbReference>
<evidence type="ECO:0000256" key="7">
    <source>
        <dbReference type="ARBA" id="ARBA00023136"/>
    </source>
</evidence>
<dbReference type="SUPFAM" id="SSF52540">
    <property type="entry name" value="P-loop containing nucleoside triphosphate hydrolases"/>
    <property type="match status" value="2"/>
</dbReference>
<evidence type="ECO:0000256" key="6">
    <source>
        <dbReference type="ARBA" id="ARBA00022989"/>
    </source>
</evidence>
<feature type="transmembrane region" description="Helical" evidence="9">
    <location>
        <begin position="1003"/>
        <end position="1030"/>
    </location>
</feature>
<dbReference type="Gene3D" id="1.20.1560.10">
    <property type="entry name" value="ABC transporter type 1, transmembrane domain"/>
    <property type="match status" value="2"/>
</dbReference>
<keyword evidence="5" id="KW-0067">ATP-binding</keyword>
<dbReference type="PROSITE" id="PS50893">
    <property type="entry name" value="ABC_TRANSPORTER_2"/>
    <property type="match status" value="2"/>
</dbReference>
<reference evidence="12 13" key="1">
    <citation type="submission" date="2024-03" db="EMBL/GenBank/DDBJ databases">
        <title>Aureococcus anophagefferens CCMP1851 and Kratosvirus quantuckense: Draft genome of a second virus-susceptible host strain in the model system.</title>
        <authorList>
            <person name="Chase E."/>
            <person name="Truchon A.R."/>
            <person name="Schepens W."/>
            <person name="Wilhelm S.W."/>
        </authorList>
    </citation>
    <scope>NUCLEOTIDE SEQUENCE [LARGE SCALE GENOMIC DNA]</scope>
    <source>
        <strain evidence="12 13">CCMP1851</strain>
    </source>
</reference>
<evidence type="ECO:0000256" key="4">
    <source>
        <dbReference type="ARBA" id="ARBA00022741"/>
    </source>
</evidence>
<organism evidence="12 13">
    <name type="scientific">Aureococcus anophagefferens</name>
    <name type="common">Harmful bloom alga</name>
    <dbReference type="NCBI Taxonomy" id="44056"/>
    <lineage>
        <taxon>Eukaryota</taxon>
        <taxon>Sar</taxon>
        <taxon>Stramenopiles</taxon>
        <taxon>Ochrophyta</taxon>
        <taxon>Pelagophyceae</taxon>
        <taxon>Pelagomonadales</taxon>
        <taxon>Pelagomonadaceae</taxon>
        <taxon>Aureococcus</taxon>
    </lineage>
</organism>
<evidence type="ECO:0000259" key="11">
    <source>
        <dbReference type="PROSITE" id="PS50929"/>
    </source>
</evidence>
<accession>A0ABR1G9S2</accession>
<dbReference type="PANTHER" id="PTHR24223">
    <property type="entry name" value="ATP-BINDING CASSETTE SUB-FAMILY C"/>
    <property type="match status" value="1"/>
</dbReference>
<feature type="transmembrane region" description="Helical" evidence="9">
    <location>
        <begin position="880"/>
        <end position="902"/>
    </location>
</feature>
<comment type="subcellular location">
    <subcellularLocation>
        <location evidence="1">Membrane</location>
        <topology evidence="1">Multi-pass membrane protein</topology>
    </subcellularLocation>
</comment>
<dbReference type="Gene3D" id="3.40.50.300">
    <property type="entry name" value="P-loop containing nucleotide triphosphate hydrolases"/>
    <property type="match status" value="2"/>
</dbReference>
<dbReference type="InterPro" id="IPR003439">
    <property type="entry name" value="ABC_transporter-like_ATP-bd"/>
</dbReference>
<evidence type="ECO:0000256" key="1">
    <source>
        <dbReference type="ARBA" id="ARBA00004141"/>
    </source>
</evidence>
<proteinExistence type="predicted"/>
<comment type="caution">
    <text evidence="12">The sequence shown here is derived from an EMBL/GenBank/DDBJ whole genome shotgun (WGS) entry which is preliminary data.</text>
</comment>
<feature type="transmembrane region" description="Helical" evidence="9">
    <location>
        <begin position="287"/>
        <end position="315"/>
    </location>
</feature>
<dbReference type="CDD" id="cd03244">
    <property type="entry name" value="ABCC_MRP_domain2"/>
    <property type="match status" value="1"/>
</dbReference>
<dbReference type="InterPro" id="IPR050173">
    <property type="entry name" value="ABC_transporter_C-like"/>
</dbReference>
<dbReference type="SUPFAM" id="SSF90123">
    <property type="entry name" value="ABC transporter transmembrane region"/>
    <property type="match status" value="2"/>
</dbReference>
<protein>
    <submittedName>
        <fullName evidence="12">ABC transporter</fullName>
    </submittedName>
</protein>
<evidence type="ECO:0000256" key="8">
    <source>
        <dbReference type="SAM" id="MobiDB-lite"/>
    </source>
</evidence>
<dbReference type="InterPro" id="IPR003593">
    <property type="entry name" value="AAA+_ATPase"/>
</dbReference>
<dbReference type="InterPro" id="IPR044726">
    <property type="entry name" value="ABCC_6TM_D2"/>
</dbReference>
<keyword evidence="6 9" id="KW-1133">Transmembrane helix</keyword>
<evidence type="ECO:0000313" key="12">
    <source>
        <dbReference type="EMBL" id="KAK7249888.1"/>
    </source>
</evidence>
<feature type="region of interest" description="Disordered" evidence="8">
    <location>
        <begin position="824"/>
        <end position="859"/>
    </location>
</feature>
<feature type="transmembrane region" description="Helical" evidence="9">
    <location>
        <begin position="922"/>
        <end position="942"/>
    </location>
</feature>
<feature type="domain" description="ABC transmembrane type-1" evidence="11">
    <location>
        <begin position="880"/>
        <end position="1164"/>
    </location>
</feature>
<feature type="transmembrane region" description="Helical" evidence="9">
    <location>
        <begin position="1105"/>
        <end position="1126"/>
    </location>
</feature>
<feature type="domain" description="ABC transporter" evidence="10">
    <location>
        <begin position="617"/>
        <end position="845"/>
    </location>
</feature>
<dbReference type="PROSITE" id="PS50929">
    <property type="entry name" value="ABC_TM1F"/>
    <property type="match status" value="2"/>
</dbReference>
<dbReference type="Pfam" id="PF00005">
    <property type="entry name" value="ABC_tran"/>
    <property type="match status" value="2"/>
</dbReference>
<evidence type="ECO:0000256" key="5">
    <source>
        <dbReference type="ARBA" id="ARBA00022840"/>
    </source>
</evidence>
<evidence type="ECO:0000256" key="3">
    <source>
        <dbReference type="ARBA" id="ARBA00022692"/>
    </source>
</evidence>
<dbReference type="InterPro" id="IPR027417">
    <property type="entry name" value="P-loop_NTPase"/>
</dbReference>
<feature type="compositionally biased region" description="Basic and acidic residues" evidence="8">
    <location>
        <begin position="843"/>
        <end position="859"/>
    </location>
</feature>
<evidence type="ECO:0000313" key="13">
    <source>
        <dbReference type="Proteomes" id="UP001363151"/>
    </source>
</evidence>
<feature type="domain" description="ABC transmembrane type-1" evidence="11">
    <location>
        <begin position="288"/>
        <end position="534"/>
    </location>
</feature>
<dbReference type="Pfam" id="PF00664">
    <property type="entry name" value="ABC_membrane"/>
    <property type="match status" value="2"/>
</dbReference>
<dbReference type="CDD" id="cd18579">
    <property type="entry name" value="ABC_6TM_ABCC_D1"/>
    <property type="match status" value="1"/>
</dbReference>
<dbReference type="InterPro" id="IPR044746">
    <property type="entry name" value="ABCC_6TM_D1"/>
</dbReference>
<feature type="transmembrane region" description="Helical" evidence="9">
    <location>
        <begin position="420"/>
        <end position="444"/>
    </location>
</feature>
<dbReference type="SMART" id="SM00382">
    <property type="entry name" value="AAA"/>
    <property type="match status" value="2"/>
</dbReference>
<feature type="domain" description="ABC transporter" evidence="10">
    <location>
        <begin position="1203"/>
        <end position="1430"/>
    </location>
</feature>
<dbReference type="InterPro" id="IPR036640">
    <property type="entry name" value="ABC1_TM_sf"/>
</dbReference>
<dbReference type="InterPro" id="IPR011527">
    <property type="entry name" value="ABC1_TM_dom"/>
</dbReference>
<keyword evidence="7 9" id="KW-0472">Membrane</keyword>
<keyword evidence="4" id="KW-0547">Nucleotide-binding</keyword>
<name>A0ABR1G9S2_AURAN</name>
<keyword evidence="13" id="KW-1185">Reference proteome</keyword>
<evidence type="ECO:0000256" key="2">
    <source>
        <dbReference type="ARBA" id="ARBA00022448"/>
    </source>
</evidence>
<dbReference type="Proteomes" id="UP001363151">
    <property type="component" value="Unassembled WGS sequence"/>
</dbReference>
<feature type="transmembrane region" description="Helical" evidence="9">
    <location>
        <begin position="327"/>
        <end position="348"/>
    </location>
</feature>
<keyword evidence="3 9" id="KW-0812">Transmembrane</keyword>
<keyword evidence="2" id="KW-0813">Transport</keyword>
<dbReference type="PROSITE" id="PS00211">
    <property type="entry name" value="ABC_TRANSPORTER_1"/>
    <property type="match status" value="2"/>
</dbReference>
<dbReference type="InterPro" id="IPR017871">
    <property type="entry name" value="ABC_transporter-like_CS"/>
</dbReference>
<dbReference type="EMBL" id="JBBJCI010000039">
    <property type="protein sequence ID" value="KAK7249888.1"/>
    <property type="molecule type" value="Genomic_DNA"/>
</dbReference>